<reference evidence="2" key="1">
    <citation type="submission" date="2021-02" db="EMBL/GenBank/DDBJ databases">
        <title>Genome sequence Cadophora malorum strain M34.</title>
        <authorList>
            <person name="Stefanovic E."/>
            <person name="Vu D."/>
            <person name="Scully C."/>
            <person name="Dijksterhuis J."/>
            <person name="Roader J."/>
            <person name="Houbraken J."/>
        </authorList>
    </citation>
    <scope>NUCLEOTIDE SEQUENCE</scope>
    <source>
        <strain evidence="2">M34</strain>
    </source>
</reference>
<protein>
    <submittedName>
        <fullName evidence="2">Uncharacterized protein</fullName>
    </submittedName>
</protein>
<keyword evidence="3" id="KW-1185">Reference proteome</keyword>
<evidence type="ECO:0000313" key="2">
    <source>
        <dbReference type="EMBL" id="KAG4417676.1"/>
    </source>
</evidence>
<name>A0A8H7TDW8_9HELO</name>
<dbReference type="EMBL" id="JAFJYH010000148">
    <property type="protein sequence ID" value="KAG4417676.1"/>
    <property type="molecule type" value="Genomic_DNA"/>
</dbReference>
<proteinExistence type="predicted"/>
<dbReference type="OrthoDB" id="3499148at2759"/>
<organism evidence="2 3">
    <name type="scientific">Cadophora malorum</name>
    <dbReference type="NCBI Taxonomy" id="108018"/>
    <lineage>
        <taxon>Eukaryota</taxon>
        <taxon>Fungi</taxon>
        <taxon>Dikarya</taxon>
        <taxon>Ascomycota</taxon>
        <taxon>Pezizomycotina</taxon>
        <taxon>Leotiomycetes</taxon>
        <taxon>Helotiales</taxon>
        <taxon>Ploettnerulaceae</taxon>
        <taxon>Cadophora</taxon>
    </lineage>
</organism>
<feature type="compositionally biased region" description="Polar residues" evidence="1">
    <location>
        <begin position="1"/>
        <end position="10"/>
    </location>
</feature>
<evidence type="ECO:0000313" key="3">
    <source>
        <dbReference type="Proteomes" id="UP000664132"/>
    </source>
</evidence>
<accession>A0A8H7TDW8</accession>
<dbReference type="AlphaFoldDB" id="A0A8H7TDW8"/>
<gene>
    <name evidence="2" type="ORF">IFR04_009179</name>
</gene>
<sequence length="368" mass="40624">MPQSMSTLKKQTSRSRKACQGNDPWTKIVDAAHDLRIIRNLSNAHIRRVAVATEVLQQEQNSPKRQKYQLFLYNVLRKCGPHAVLVCAIALSQRLVFEMKNNDRKTLVNILEKNKGNTIINDSTLRSLASRHKIPSSVEDLQAIIQRSDQNCIRQSSPAISTSCTNTVSLNDTQSGSIATSESPLNTPSCARLEQHLVLEKAPPQGLGDVFDDYICDAIRRDTVQSDGMTSLKAAVTMDFPPRGLVDSLMSLAIHPSKVGYLAIALFGVRVESAGEVRFVSLEGGVRLTPNPEITLKGVLDEAIIDVFGSEIHRAITACRMRRKELEEGNRVTECVSMILTSRSDEGAIINLSLGVEEGTQIREKLYT</sequence>
<comment type="caution">
    <text evidence="2">The sequence shown here is derived from an EMBL/GenBank/DDBJ whole genome shotgun (WGS) entry which is preliminary data.</text>
</comment>
<evidence type="ECO:0000256" key="1">
    <source>
        <dbReference type="SAM" id="MobiDB-lite"/>
    </source>
</evidence>
<feature type="region of interest" description="Disordered" evidence="1">
    <location>
        <begin position="1"/>
        <end position="21"/>
    </location>
</feature>
<dbReference type="Proteomes" id="UP000664132">
    <property type="component" value="Unassembled WGS sequence"/>
</dbReference>